<gene>
    <name evidence="2" type="ORF">QP460_009600</name>
</gene>
<reference evidence="2" key="1">
    <citation type="submission" date="2023-05" db="EMBL/GenBank/DDBJ databases">
        <authorList>
            <person name="Du J."/>
        </authorList>
    </citation>
    <scope>NUCLEOTIDE SEQUENCE</scope>
    <source>
        <strain evidence="2">UMB1064</strain>
    </source>
</reference>
<dbReference type="AlphaFoldDB" id="A0AAW9SUI7"/>
<comment type="caution">
    <text evidence="2">The sequence shown here is derived from an EMBL/GenBank/DDBJ whole genome shotgun (WGS) entry which is preliminary data.</text>
</comment>
<sequence>MSEIAPKPGQGQRSGPVPGPKPGSAPSPAAMPGAREVTPEAVREQVAAALSAPAPTSQERVAQFERAHEILYEALGSSRREGK</sequence>
<proteinExistence type="predicted"/>
<dbReference type="Proteomes" id="UP001223646">
    <property type="component" value="Unassembled WGS sequence"/>
</dbReference>
<feature type="region of interest" description="Disordered" evidence="1">
    <location>
        <begin position="1"/>
        <end position="61"/>
    </location>
</feature>
<reference evidence="2" key="2">
    <citation type="submission" date="2024-05" db="EMBL/GenBank/DDBJ databases">
        <authorList>
            <person name="Wolfe A."/>
        </authorList>
    </citation>
    <scope>NUCLEOTIDE SEQUENCE</scope>
    <source>
        <strain evidence="2">UMB1064</strain>
    </source>
</reference>
<evidence type="ECO:0000313" key="3">
    <source>
        <dbReference type="Proteomes" id="UP001223646"/>
    </source>
</evidence>
<evidence type="ECO:0000256" key="1">
    <source>
        <dbReference type="SAM" id="MobiDB-lite"/>
    </source>
</evidence>
<protein>
    <submittedName>
        <fullName evidence="2">Uncharacterized protein</fullName>
    </submittedName>
</protein>
<organism evidence="2 3">
    <name type="scientific">Corynebacterium amycolatum</name>
    <dbReference type="NCBI Taxonomy" id="43765"/>
    <lineage>
        <taxon>Bacteria</taxon>
        <taxon>Bacillati</taxon>
        <taxon>Actinomycetota</taxon>
        <taxon>Actinomycetes</taxon>
        <taxon>Mycobacteriales</taxon>
        <taxon>Corynebacteriaceae</taxon>
        <taxon>Corynebacterium</taxon>
    </lineage>
</organism>
<accession>A0AAW9SUI7</accession>
<name>A0AAW9SUI7_CORAY</name>
<dbReference type="EMBL" id="JASOOY020000032">
    <property type="protein sequence ID" value="MEO3717838.1"/>
    <property type="molecule type" value="Genomic_DNA"/>
</dbReference>
<dbReference type="RefSeq" id="WP_284826675.1">
    <property type="nucleotide sequence ID" value="NZ_JASOOY020000032.1"/>
</dbReference>
<evidence type="ECO:0000313" key="2">
    <source>
        <dbReference type="EMBL" id="MEO3717838.1"/>
    </source>
</evidence>